<feature type="domain" description="PapC-like C-terminal" evidence="2">
    <location>
        <begin position="692"/>
        <end position="752"/>
    </location>
</feature>
<accession>A0AAE4K5A9</accession>
<feature type="signal peptide" evidence="1">
    <location>
        <begin position="1"/>
        <end position="25"/>
    </location>
</feature>
<dbReference type="GO" id="GO:0015473">
    <property type="term" value="F:fimbrial usher porin activity"/>
    <property type="evidence" value="ECO:0007669"/>
    <property type="project" value="InterPro"/>
</dbReference>
<dbReference type="GO" id="GO:0009279">
    <property type="term" value="C:cell outer membrane"/>
    <property type="evidence" value="ECO:0007669"/>
    <property type="project" value="TreeGrafter"/>
</dbReference>
<feature type="chain" id="PRO_5042218420" evidence="1">
    <location>
        <begin position="26"/>
        <end position="767"/>
    </location>
</feature>
<dbReference type="AlphaFoldDB" id="A0AAE4K5A9"/>
<protein>
    <submittedName>
        <fullName evidence="3">Fimbria/pilus outer membrane usher protein</fullName>
    </submittedName>
</protein>
<gene>
    <name evidence="3" type="ORF">RJN63_15820</name>
</gene>
<name>A0AAE4K5A9_9BURK</name>
<sequence length="767" mass="81716">MIRTARWLASLILAGCLAMVALARAAEPGDEILLLEVSINGRNTSLVAQFTRRQQALYATASELRSLKLRVDGADEELIALRALTTAVDLDEAGAKINLMVPARFMNTTDIDAASIASKVPLSPGGQGLVLNYDLLASSSQNQHALGGLFDARWFSGSSVFSSTGLGYTGNSGGVSARLESTYTYSDATTLTRYRLGDVINSSLAWSRSVRLGGFQYASDFNLRPDLVRFPTPSLGGETVVPSTVDLFVNGVRQLSQPVPPGPFEIRQPPIASGAGQIAVAVTDELGRQTFRTINFYATDRLLKPGLSSYSAEGGWVRRNYGLRSNDYGQFALSGTARHGMSDWLTLEGHAEAMRSLKLAGGGAVFNLGNRAVLASSLAASSSEGNSGQQVSLAIERNADPVSLSLSRTQSTRGYQDIGALQGAPVSRSATLATLGLNLREYGSLSMAYARSKSPLLFTDLGTSNLADSETVTVTWFKSVGNTSNFYLTAYRDFRSSGYGATIGLIIPFGGRDVAGASVSNNNGQRTSTLQASRSTVAIGDLGWQLQDTEGSYRQRIGQLNYKSRYGSVSAAASQSNGATSQRLGARGALAFMDGSAFATDWIEDSFAVVNASGVKNVGIYNENRYAGRTDDNGQLLLTDLRAYDVNKISVDVLDLPLTLQLDQSDQYVKPRDRSGVVVHFNARRASDVTIILKDAAGEFIPLGSSIRVRESGLQAPVGYDGVSYLQELGPVNTLDVLLPSGARCQAMLTPPARSEGGMSNEIVTCR</sequence>
<keyword evidence="1" id="KW-0732">Signal</keyword>
<proteinExistence type="predicted"/>
<dbReference type="Pfam" id="PF13953">
    <property type="entry name" value="PapC_C"/>
    <property type="match status" value="1"/>
</dbReference>
<evidence type="ECO:0000313" key="3">
    <source>
        <dbReference type="EMBL" id="MDT0338313.1"/>
    </source>
</evidence>
<dbReference type="PANTHER" id="PTHR30451:SF5">
    <property type="entry name" value="SLR0019 PROTEIN"/>
    <property type="match status" value="1"/>
</dbReference>
<dbReference type="InterPro" id="IPR025949">
    <property type="entry name" value="PapC-like_C"/>
</dbReference>
<dbReference type="InterPro" id="IPR000015">
    <property type="entry name" value="Fimb_usher"/>
</dbReference>
<dbReference type="Gene3D" id="2.60.40.2610">
    <property type="entry name" value="Outer membrane usher protein FimD, plug domain"/>
    <property type="match status" value="1"/>
</dbReference>
<dbReference type="InterPro" id="IPR042186">
    <property type="entry name" value="FimD_plug_dom"/>
</dbReference>
<evidence type="ECO:0000259" key="2">
    <source>
        <dbReference type="Pfam" id="PF13953"/>
    </source>
</evidence>
<dbReference type="EMBL" id="JAVRAA010000007">
    <property type="protein sequence ID" value="MDT0338313.1"/>
    <property type="molecule type" value="Genomic_DNA"/>
</dbReference>
<comment type="caution">
    <text evidence="3">The sequence shown here is derived from an EMBL/GenBank/DDBJ whole genome shotgun (WGS) entry which is preliminary data.</text>
</comment>
<dbReference type="GO" id="GO:0009297">
    <property type="term" value="P:pilus assembly"/>
    <property type="evidence" value="ECO:0007669"/>
    <property type="project" value="InterPro"/>
</dbReference>
<dbReference type="RefSeq" id="WP_034334333.1">
    <property type="nucleotide sequence ID" value="NZ_JAVLSM010000008.1"/>
</dbReference>
<reference evidence="3" key="1">
    <citation type="submission" date="2023-02" db="EMBL/GenBank/DDBJ databases">
        <title>Description of Herbaspirillum huttiense subsp. nephrolepsisexaltata and Herbaspirillum huttiense subsp. lycopersicon.</title>
        <authorList>
            <person name="Poudel M."/>
            <person name="Sharma A."/>
            <person name="Goss E."/>
            <person name="Tapia J.H."/>
            <person name="Harmon C.M."/>
            <person name="Jones J.B."/>
        </authorList>
    </citation>
    <scope>NUCLEOTIDE SEQUENCE</scope>
    <source>
        <strain evidence="3">NC40101</strain>
    </source>
</reference>
<dbReference type="Pfam" id="PF00577">
    <property type="entry name" value="Usher"/>
    <property type="match status" value="1"/>
</dbReference>
<dbReference type="Gene3D" id="2.60.40.3110">
    <property type="match status" value="1"/>
</dbReference>
<evidence type="ECO:0000256" key="1">
    <source>
        <dbReference type="SAM" id="SignalP"/>
    </source>
</evidence>
<dbReference type="PANTHER" id="PTHR30451">
    <property type="entry name" value="OUTER MEMBRANE USHER PROTEIN"/>
    <property type="match status" value="1"/>
</dbReference>
<organism evidence="3">
    <name type="scientific">Herbaspirillum huttiense subsp. nephrolepidis</name>
    <dbReference type="NCBI Taxonomy" id="3075126"/>
    <lineage>
        <taxon>Bacteria</taxon>
        <taxon>Pseudomonadati</taxon>
        <taxon>Pseudomonadota</taxon>
        <taxon>Betaproteobacteria</taxon>
        <taxon>Burkholderiales</taxon>
        <taxon>Oxalobacteraceae</taxon>
        <taxon>Herbaspirillum</taxon>
    </lineage>
</organism>